<organism evidence="1 2">
    <name type="scientific">Candidatus Schekmanbacteria bacterium RBG_13_48_7</name>
    <dbReference type="NCBI Taxonomy" id="1817878"/>
    <lineage>
        <taxon>Bacteria</taxon>
        <taxon>Candidatus Schekmaniibacteriota</taxon>
    </lineage>
</organism>
<name>A0A1F7RYR4_9BACT</name>
<accession>A0A1F7RYR4</accession>
<evidence type="ECO:0000313" key="1">
    <source>
        <dbReference type="EMBL" id="OGL46689.1"/>
    </source>
</evidence>
<dbReference type="Proteomes" id="UP000179266">
    <property type="component" value="Unassembled WGS sequence"/>
</dbReference>
<dbReference type="AlphaFoldDB" id="A0A1F7RYR4"/>
<gene>
    <name evidence="1" type="ORF">A2161_21970</name>
</gene>
<proteinExistence type="predicted"/>
<comment type="caution">
    <text evidence="1">The sequence shown here is derived from an EMBL/GenBank/DDBJ whole genome shotgun (WGS) entry which is preliminary data.</text>
</comment>
<evidence type="ECO:0000313" key="2">
    <source>
        <dbReference type="Proteomes" id="UP000179266"/>
    </source>
</evidence>
<sequence>MDCDQTHFECRYFEDIAGSKIGVCINKEGQKFFGDTSFYSNDSICMDGQPCPAFKPKTN</sequence>
<reference evidence="1 2" key="1">
    <citation type="journal article" date="2016" name="Nat. Commun.">
        <title>Thousands of microbial genomes shed light on interconnected biogeochemical processes in an aquifer system.</title>
        <authorList>
            <person name="Anantharaman K."/>
            <person name="Brown C.T."/>
            <person name="Hug L.A."/>
            <person name="Sharon I."/>
            <person name="Castelle C.J."/>
            <person name="Probst A.J."/>
            <person name="Thomas B.C."/>
            <person name="Singh A."/>
            <person name="Wilkins M.J."/>
            <person name="Karaoz U."/>
            <person name="Brodie E.L."/>
            <person name="Williams K.H."/>
            <person name="Hubbard S.S."/>
            <person name="Banfield J.F."/>
        </authorList>
    </citation>
    <scope>NUCLEOTIDE SEQUENCE [LARGE SCALE GENOMIC DNA]</scope>
</reference>
<protein>
    <submittedName>
        <fullName evidence="1">Uncharacterized protein</fullName>
    </submittedName>
</protein>
<dbReference type="EMBL" id="MGDD01000118">
    <property type="protein sequence ID" value="OGL46689.1"/>
    <property type="molecule type" value="Genomic_DNA"/>
</dbReference>